<keyword evidence="2 4" id="KW-0472">Membrane</keyword>
<comment type="subcellular location">
    <subcellularLocation>
        <location evidence="4">Cell outer membrane</location>
        <topology evidence="4">Lipid-anchor</topology>
    </subcellularLocation>
</comment>
<evidence type="ECO:0000256" key="1">
    <source>
        <dbReference type="ARBA" id="ARBA00022729"/>
    </source>
</evidence>
<protein>
    <recommendedName>
        <fullName evidence="4">Outer membrane protein assembly factor BamC</fullName>
    </recommendedName>
</protein>
<dbReference type="Proteomes" id="UP000318695">
    <property type="component" value="Unassembled WGS sequence"/>
</dbReference>
<keyword evidence="1 4" id="KW-0732">Signal</keyword>
<dbReference type="Pfam" id="PF06804">
    <property type="entry name" value="Lipoprotein_18"/>
    <property type="match status" value="1"/>
</dbReference>
<dbReference type="EMBL" id="SDPI01000019">
    <property type="protein sequence ID" value="TPH00248.1"/>
    <property type="molecule type" value="Genomic_DNA"/>
</dbReference>
<comment type="subunit">
    <text evidence="4">Part of the Bam complex.</text>
</comment>
<evidence type="ECO:0000313" key="5">
    <source>
        <dbReference type="EMBL" id="TPH00248.1"/>
    </source>
</evidence>
<reference evidence="5 6" key="1">
    <citation type="submission" date="2019-01" db="EMBL/GenBank/DDBJ databases">
        <title>Comparative genomic analysis identifies haemin-independent Haemophilus haemolyticus: a formal re-classification of Haemophilus intermedius.</title>
        <authorList>
            <person name="Harris T.M."/>
            <person name="Price E.P."/>
            <person name="Sarovich D.S."/>
            <person name="Norskov-Lauritsen N."/>
            <person name="Beissbarth J."/>
            <person name="Chang A.B."/>
            <person name="Smith-Vaughan H.C."/>
        </authorList>
    </citation>
    <scope>NUCLEOTIDE SEQUENCE [LARGE SCALE GENOMIC DNA]</scope>
    <source>
        <strain evidence="5 6">CCUG 30218</strain>
    </source>
</reference>
<dbReference type="RefSeq" id="WP_140578261.1">
    <property type="nucleotide sequence ID" value="NZ_SDPI01000019.1"/>
</dbReference>
<dbReference type="GO" id="GO:0009279">
    <property type="term" value="C:cell outer membrane"/>
    <property type="evidence" value="ECO:0007669"/>
    <property type="project" value="UniProtKB-SubCell"/>
</dbReference>
<dbReference type="GO" id="GO:0043165">
    <property type="term" value="P:Gram-negative-bacterium-type cell outer membrane assembly"/>
    <property type="evidence" value="ECO:0007669"/>
    <property type="project" value="UniProtKB-UniRule"/>
</dbReference>
<evidence type="ECO:0000256" key="3">
    <source>
        <dbReference type="ARBA" id="ARBA00023237"/>
    </source>
</evidence>
<dbReference type="InterPro" id="IPR042268">
    <property type="entry name" value="BamC_C"/>
</dbReference>
<evidence type="ECO:0000256" key="4">
    <source>
        <dbReference type="HAMAP-Rule" id="MF_00924"/>
    </source>
</evidence>
<keyword evidence="4" id="KW-0564">Palmitate</keyword>
<accession>A0A502JL20</accession>
<dbReference type="Gene3D" id="3.30.310.170">
    <property type="entry name" value="Outer membrane protein assembly factor BamC"/>
    <property type="match status" value="1"/>
</dbReference>
<dbReference type="Gene3D" id="3.30.530.50">
    <property type="match status" value="1"/>
</dbReference>
<keyword evidence="3 4" id="KW-0998">Cell outer membrane</keyword>
<evidence type="ECO:0000313" key="6">
    <source>
        <dbReference type="Proteomes" id="UP000318695"/>
    </source>
</evidence>
<dbReference type="InterPro" id="IPR010653">
    <property type="entry name" value="NlpB/DapX"/>
</dbReference>
<evidence type="ECO:0000256" key="2">
    <source>
        <dbReference type="ARBA" id="ARBA00023136"/>
    </source>
</evidence>
<keyword evidence="4" id="KW-0449">Lipoprotein</keyword>
<dbReference type="PROSITE" id="PS51257">
    <property type="entry name" value="PROKAR_LIPOPROTEIN"/>
    <property type="match status" value="1"/>
</dbReference>
<dbReference type="AlphaFoldDB" id="A0A502JL20"/>
<dbReference type="Pfam" id="PF08139">
    <property type="entry name" value="LPAM_1"/>
    <property type="match status" value="1"/>
</dbReference>
<dbReference type="InterPro" id="IPR014524">
    <property type="entry name" value="BamC"/>
</dbReference>
<comment type="function">
    <text evidence="4">Part of the outer membrane protein assembly complex, which is involved in assembly and insertion of beta-barrel proteins into the outer membrane.</text>
</comment>
<sequence length="333" mass="36802">MKKIILGLAATVVLSGCSSDPEKLKTANDTFQKSEANIPGFSPLATGGVNLPVADNTYALPNIAFKKGENIDIRPPSTPLAIIQNSLTQFDGERALIVYPEEQTNIYNLKQVERLLKEENISSTVQGSVLTTDWSPTDRIGDKNVEIKYQIEHVTDRRSSALAVSVLQTRRDGIIFTPSVSEKQRYTSDRLNRLIYALTSAYTKQQQDLSNASVGAISSHIIQDLNGQIALAMNTTFNQAWEKLGYALPKVGFAIKSETSGRGYRELKYSSLNKEDWLRLGIESPKIDNGIYNMQISDHGKQSSMVISDEKGHSLSGDDARKIYQAISNIISR</sequence>
<comment type="similarity">
    <text evidence="4">Belongs to the BamC family.</text>
</comment>
<dbReference type="InterPro" id="IPR012640">
    <property type="entry name" value="Membr_lipoprot_lipid_attach_CS"/>
</dbReference>
<proteinExistence type="inferred from homology"/>
<organism evidence="5 6">
    <name type="scientific">Haemophilus haemolyticus</name>
    <dbReference type="NCBI Taxonomy" id="726"/>
    <lineage>
        <taxon>Bacteria</taxon>
        <taxon>Pseudomonadati</taxon>
        <taxon>Pseudomonadota</taxon>
        <taxon>Gammaproteobacteria</taxon>
        <taxon>Pasteurellales</taxon>
        <taxon>Pasteurellaceae</taxon>
        <taxon>Haemophilus</taxon>
    </lineage>
</organism>
<gene>
    <name evidence="4 5" type="primary">bamC</name>
    <name evidence="5" type="ORF">EUX54_05170</name>
</gene>
<dbReference type="HAMAP" id="MF_00924">
    <property type="entry name" value="OM_assembly_BamC"/>
    <property type="match status" value="1"/>
</dbReference>
<name>A0A502JL20_HAEHA</name>
<comment type="caution">
    <text evidence="5">The sequence shown here is derived from an EMBL/GenBank/DDBJ whole genome shotgun (WGS) entry which is preliminary data.</text>
</comment>
<dbReference type="GO" id="GO:0051205">
    <property type="term" value="P:protein insertion into membrane"/>
    <property type="evidence" value="ECO:0007669"/>
    <property type="project" value="UniProtKB-UniRule"/>
</dbReference>